<gene>
    <name evidence="2" type="ORF">METZ01_LOCUS286518</name>
</gene>
<accession>A0A382L9U0</accession>
<protein>
    <recommendedName>
        <fullName evidence="1">DUF4340 domain-containing protein</fullName>
    </recommendedName>
</protein>
<reference evidence="2" key="1">
    <citation type="submission" date="2018-05" db="EMBL/GenBank/DDBJ databases">
        <authorList>
            <person name="Lanie J.A."/>
            <person name="Ng W.-L."/>
            <person name="Kazmierczak K.M."/>
            <person name="Andrzejewski T.M."/>
            <person name="Davidsen T.M."/>
            <person name="Wayne K.J."/>
            <person name="Tettelin H."/>
            <person name="Glass J.I."/>
            <person name="Rusch D."/>
            <person name="Podicherti R."/>
            <person name="Tsui H.-C.T."/>
            <person name="Winkler M.E."/>
        </authorList>
    </citation>
    <scope>NUCLEOTIDE SEQUENCE</scope>
</reference>
<dbReference type="Pfam" id="PF14238">
    <property type="entry name" value="DUF4340"/>
    <property type="match status" value="1"/>
</dbReference>
<proteinExistence type="predicted"/>
<feature type="non-terminal residue" evidence="2">
    <location>
        <position position="312"/>
    </location>
</feature>
<sequence length="312" mass="34176">MSETQKTITFGIGALILALLALATAPRLVSPDAFLDRGEPFFPEFNDPNVARTLSVLEFDEETASARPFQVTNRNGLWIIPSHHNYPADGADRLAQTAAGVIGITRDDFRSDNLADHEALGVLDPSDEAATSLRGRGTRVTLRGNNEITLADFIIGNQVEDRPNFRFVRLPDQKRVYAVRMDINLSTTFSDWIENDLLLVDQNSINQLVLYDYAIDERTLTINDRDTVTLKKMEGAWTDDGRTSANREIDAAKVGGLVAAIDGLAIVGVRPKPAGLSSSLQRAAEGGITRGEVASLQSRGYYLTRDGDLRSN</sequence>
<name>A0A382L9U0_9ZZZZ</name>
<dbReference type="AlphaFoldDB" id="A0A382L9U0"/>
<feature type="domain" description="DUF4340" evidence="1">
    <location>
        <begin position="78"/>
        <end position="277"/>
    </location>
</feature>
<evidence type="ECO:0000259" key="1">
    <source>
        <dbReference type="Pfam" id="PF14238"/>
    </source>
</evidence>
<dbReference type="InterPro" id="IPR025641">
    <property type="entry name" value="DUF4340"/>
</dbReference>
<organism evidence="2">
    <name type="scientific">marine metagenome</name>
    <dbReference type="NCBI Taxonomy" id="408172"/>
    <lineage>
        <taxon>unclassified sequences</taxon>
        <taxon>metagenomes</taxon>
        <taxon>ecological metagenomes</taxon>
    </lineage>
</organism>
<evidence type="ECO:0000313" key="2">
    <source>
        <dbReference type="EMBL" id="SVC33664.1"/>
    </source>
</evidence>
<dbReference type="EMBL" id="UINC01085791">
    <property type="protein sequence ID" value="SVC33664.1"/>
    <property type="molecule type" value="Genomic_DNA"/>
</dbReference>